<evidence type="ECO:0000313" key="2">
    <source>
        <dbReference type="EMBL" id="KAK5994609.1"/>
    </source>
</evidence>
<evidence type="ECO:0000313" key="3">
    <source>
        <dbReference type="Proteomes" id="UP001338125"/>
    </source>
</evidence>
<accession>A0ABR0SRD3</accession>
<feature type="domain" description="Nucleoside phosphorylase" evidence="1">
    <location>
        <begin position="14"/>
        <end position="165"/>
    </location>
</feature>
<proteinExistence type="predicted"/>
<evidence type="ECO:0000259" key="1">
    <source>
        <dbReference type="Pfam" id="PF01048"/>
    </source>
</evidence>
<dbReference type="Proteomes" id="UP001338125">
    <property type="component" value="Unassembled WGS sequence"/>
</dbReference>
<reference evidence="2 3" key="1">
    <citation type="submission" date="2024-01" db="EMBL/GenBank/DDBJ databases">
        <title>Complete genome of Cladobotryum mycophilum ATHUM6906.</title>
        <authorList>
            <person name="Christinaki A.C."/>
            <person name="Myridakis A.I."/>
            <person name="Kouvelis V.N."/>
        </authorList>
    </citation>
    <scope>NUCLEOTIDE SEQUENCE [LARGE SCALE GENOMIC DNA]</scope>
    <source>
        <strain evidence="2 3">ATHUM6906</strain>
    </source>
</reference>
<dbReference type="Pfam" id="PF01048">
    <property type="entry name" value="PNP_UDP_1"/>
    <property type="match status" value="1"/>
</dbReference>
<sequence length="443" mass="48510">MTTTAPTGREEFDIAIICAITAEYNAVCYIFDEFWDETGDRYGRAIGDMNTYTTGRIGKHNVVVALLPQMGKANAASAASSFRSSYDGLELVLLVGICGGVPAPHGEDGFDILLGDVVISKSVVQYDFGRKYPDRFHRKDTFEDNMSKANKNIRTLLRTLETDRGIELLQTQTAQFLVQLQSKVKGKKRQARAKPAYQYPGTANDRLFEAKYIHKHRSTPCDKCGSSPDAVCDNARHATCEDLGCEESQIVLRQALQEKKETEKSSIEEAQEPLIHIGAVASGDIVMKCGLDRDSIARDTDVIAFEMEGAGVWEEVPCIIIKGVCDYADSHKNKSWQTFAAAAAAAAARALLERYPKRDRVMRRISEQNGVASPVTGSEATPRTGGPVLVPYREPAAMADQKPQTIEEPQRYPGVTFNAPVTGHNVITGMNVNGGGTMTNTFN</sequence>
<dbReference type="InterPro" id="IPR053137">
    <property type="entry name" value="NLR-like"/>
</dbReference>
<dbReference type="SUPFAM" id="SSF53167">
    <property type="entry name" value="Purine and uridine phosphorylases"/>
    <property type="match status" value="1"/>
</dbReference>
<dbReference type="InterPro" id="IPR000845">
    <property type="entry name" value="Nucleoside_phosphorylase_d"/>
</dbReference>
<keyword evidence="3" id="KW-1185">Reference proteome</keyword>
<dbReference type="Gene3D" id="3.40.50.1580">
    <property type="entry name" value="Nucleoside phosphorylase domain"/>
    <property type="match status" value="1"/>
</dbReference>
<organism evidence="2 3">
    <name type="scientific">Cladobotryum mycophilum</name>
    <dbReference type="NCBI Taxonomy" id="491253"/>
    <lineage>
        <taxon>Eukaryota</taxon>
        <taxon>Fungi</taxon>
        <taxon>Dikarya</taxon>
        <taxon>Ascomycota</taxon>
        <taxon>Pezizomycotina</taxon>
        <taxon>Sordariomycetes</taxon>
        <taxon>Hypocreomycetidae</taxon>
        <taxon>Hypocreales</taxon>
        <taxon>Hypocreaceae</taxon>
        <taxon>Cladobotryum</taxon>
    </lineage>
</organism>
<dbReference type="PANTHER" id="PTHR46082:SF6">
    <property type="entry name" value="AAA+ ATPASE DOMAIN-CONTAINING PROTEIN-RELATED"/>
    <property type="match status" value="1"/>
</dbReference>
<name>A0ABR0SRD3_9HYPO</name>
<protein>
    <recommendedName>
        <fullName evidence="1">Nucleoside phosphorylase domain-containing protein</fullName>
    </recommendedName>
</protein>
<dbReference type="PANTHER" id="PTHR46082">
    <property type="entry name" value="ATP/GTP-BINDING PROTEIN-RELATED"/>
    <property type="match status" value="1"/>
</dbReference>
<gene>
    <name evidence="2" type="ORF">PT974_05088</name>
</gene>
<dbReference type="InterPro" id="IPR035994">
    <property type="entry name" value="Nucleoside_phosphorylase_sf"/>
</dbReference>
<comment type="caution">
    <text evidence="2">The sequence shown here is derived from an EMBL/GenBank/DDBJ whole genome shotgun (WGS) entry which is preliminary data.</text>
</comment>
<dbReference type="EMBL" id="JAVFKD010000010">
    <property type="protein sequence ID" value="KAK5994609.1"/>
    <property type="molecule type" value="Genomic_DNA"/>
</dbReference>